<feature type="compositionally biased region" description="Polar residues" evidence="5">
    <location>
        <begin position="1"/>
        <end position="11"/>
    </location>
</feature>
<protein>
    <recommendedName>
        <fullName evidence="8">DNA-directed RNA polymerase III subunit RPC4</fullName>
    </recommendedName>
</protein>
<organism evidence="6 7">
    <name type="scientific">Genlisea aurea</name>
    <dbReference type="NCBI Taxonomy" id="192259"/>
    <lineage>
        <taxon>Eukaryota</taxon>
        <taxon>Viridiplantae</taxon>
        <taxon>Streptophyta</taxon>
        <taxon>Embryophyta</taxon>
        <taxon>Tracheophyta</taxon>
        <taxon>Spermatophyta</taxon>
        <taxon>Magnoliopsida</taxon>
        <taxon>eudicotyledons</taxon>
        <taxon>Gunneridae</taxon>
        <taxon>Pentapetalae</taxon>
        <taxon>asterids</taxon>
        <taxon>lamiids</taxon>
        <taxon>Lamiales</taxon>
        <taxon>Lentibulariaceae</taxon>
        <taxon>Genlisea</taxon>
    </lineage>
</organism>
<dbReference type="EMBL" id="AUSU01010381">
    <property type="protein sequence ID" value="EPS57301.1"/>
    <property type="molecule type" value="Genomic_DNA"/>
</dbReference>
<keyword evidence="2" id="KW-0240">DNA-directed RNA polymerase</keyword>
<feature type="compositionally biased region" description="Basic and acidic residues" evidence="5">
    <location>
        <begin position="14"/>
        <end position="26"/>
    </location>
</feature>
<dbReference type="GO" id="GO:0042797">
    <property type="term" value="P:tRNA transcription by RNA polymerase III"/>
    <property type="evidence" value="ECO:0007669"/>
    <property type="project" value="TreeGrafter"/>
</dbReference>
<evidence type="ECO:0000256" key="2">
    <source>
        <dbReference type="ARBA" id="ARBA00022478"/>
    </source>
</evidence>
<sequence>MMRSCSSQGPGSSFRDESEKKEKEYDEPWDYSSHYPGILPWRKPQSGNPDDLDEEEFGEDDETTAAAPRDDEEDAAINPAEELGLQGESPETDMLFFQLPMNLPIAAAAAGQKTNELNEVKGGGGLMGKMVVHRSGAVKLKIGDILYDVSPGVKFGFAQNVFAVNSEDKKCTNLGELNARAVVTPDVDSLLASMADL</sequence>
<evidence type="ECO:0000256" key="3">
    <source>
        <dbReference type="ARBA" id="ARBA00023163"/>
    </source>
</evidence>
<keyword evidence="3" id="KW-0804">Transcription</keyword>
<feature type="compositionally biased region" description="Acidic residues" evidence="5">
    <location>
        <begin position="50"/>
        <end position="63"/>
    </location>
</feature>
<dbReference type="GO" id="GO:0003677">
    <property type="term" value="F:DNA binding"/>
    <property type="evidence" value="ECO:0007669"/>
    <property type="project" value="InterPro"/>
</dbReference>
<dbReference type="AlphaFoldDB" id="S8BYR6"/>
<evidence type="ECO:0000313" key="6">
    <source>
        <dbReference type="EMBL" id="EPS57301.1"/>
    </source>
</evidence>
<keyword evidence="7" id="KW-1185">Reference proteome</keyword>
<reference evidence="6 7" key="1">
    <citation type="journal article" date="2013" name="BMC Genomics">
        <title>The miniature genome of a carnivorous plant Genlisea aurea contains a low number of genes and short non-coding sequences.</title>
        <authorList>
            <person name="Leushkin E.V."/>
            <person name="Sutormin R.A."/>
            <person name="Nabieva E.R."/>
            <person name="Penin A.A."/>
            <person name="Kondrashov A.S."/>
            <person name="Logacheva M.D."/>
        </authorList>
    </citation>
    <scope>NUCLEOTIDE SEQUENCE [LARGE SCALE GENOMIC DNA]</scope>
</reference>
<evidence type="ECO:0008006" key="8">
    <source>
        <dbReference type="Google" id="ProtNLM"/>
    </source>
</evidence>
<accession>S8BYR6</accession>
<keyword evidence="4" id="KW-0539">Nucleus</keyword>
<dbReference type="Pfam" id="PF05132">
    <property type="entry name" value="RNA_pol_Rpc4"/>
    <property type="match status" value="1"/>
</dbReference>
<evidence type="ECO:0000256" key="4">
    <source>
        <dbReference type="ARBA" id="ARBA00023242"/>
    </source>
</evidence>
<dbReference type="InterPro" id="IPR007811">
    <property type="entry name" value="RPC4"/>
</dbReference>
<dbReference type="PANTHER" id="PTHR13408:SF0">
    <property type="entry name" value="DNA-DIRECTED RNA POLYMERASE III SUBUNIT RPC4"/>
    <property type="match status" value="1"/>
</dbReference>
<dbReference type="GO" id="GO:0005666">
    <property type="term" value="C:RNA polymerase III complex"/>
    <property type="evidence" value="ECO:0007669"/>
    <property type="project" value="InterPro"/>
</dbReference>
<gene>
    <name evidence="6" type="ORF">M569_17518</name>
</gene>
<evidence type="ECO:0000256" key="5">
    <source>
        <dbReference type="SAM" id="MobiDB-lite"/>
    </source>
</evidence>
<evidence type="ECO:0000256" key="1">
    <source>
        <dbReference type="ARBA" id="ARBA00004123"/>
    </source>
</evidence>
<feature type="region of interest" description="Disordered" evidence="5">
    <location>
        <begin position="1"/>
        <end position="74"/>
    </location>
</feature>
<dbReference type="Proteomes" id="UP000015453">
    <property type="component" value="Unassembled WGS sequence"/>
</dbReference>
<name>S8BYR6_9LAMI</name>
<dbReference type="OrthoDB" id="5836119at2759"/>
<proteinExistence type="predicted"/>
<dbReference type="PANTHER" id="PTHR13408">
    <property type="entry name" value="DNA-DIRECTED RNA POLYMERASE III"/>
    <property type="match status" value="1"/>
</dbReference>
<comment type="subcellular location">
    <subcellularLocation>
        <location evidence="1">Nucleus</location>
    </subcellularLocation>
</comment>
<evidence type="ECO:0000313" key="7">
    <source>
        <dbReference type="Proteomes" id="UP000015453"/>
    </source>
</evidence>
<comment type="caution">
    <text evidence="6">The sequence shown here is derived from an EMBL/GenBank/DDBJ whole genome shotgun (WGS) entry which is preliminary data.</text>
</comment>